<feature type="transmembrane region" description="Helical" evidence="2">
    <location>
        <begin position="190"/>
        <end position="209"/>
    </location>
</feature>
<evidence type="ECO:0000313" key="3">
    <source>
        <dbReference type="EMBL" id="GMG22109.1"/>
    </source>
</evidence>
<evidence type="ECO:0000313" key="4">
    <source>
        <dbReference type="Proteomes" id="UP001165063"/>
    </source>
</evidence>
<feature type="region of interest" description="Disordered" evidence="1">
    <location>
        <begin position="1"/>
        <end position="40"/>
    </location>
</feature>
<organism evidence="3 4">
    <name type="scientific">Ambrosiozyma monospora</name>
    <name type="common">Yeast</name>
    <name type="synonym">Endomycopsis monosporus</name>
    <dbReference type="NCBI Taxonomy" id="43982"/>
    <lineage>
        <taxon>Eukaryota</taxon>
        <taxon>Fungi</taxon>
        <taxon>Dikarya</taxon>
        <taxon>Ascomycota</taxon>
        <taxon>Saccharomycotina</taxon>
        <taxon>Pichiomycetes</taxon>
        <taxon>Pichiales</taxon>
        <taxon>Pichiaceae</taxon>
        <taxon>Ambrosiozyma</taxon>
    </lineage>
</organism>
<name>A0A9W6YV65_AMBMO</name>
<protein>
    <submittedName>
        <fullName evidence="3">Unnamed protein product</fullName>
    </submittedName>
</protein>
<sequence length="223" mass="25912">MPDNYSEIKDQISRSSHHRQKKSSRSKIGRVPEDTSSSIQEFTNVVQREQWRQQGLLIGNRNTKGGKVTTGKDEKKVDLYDRTSRYFHLDEVLKMTRLVVTAKRIGNGDIVLDANNKNNKTKLESETKTETETAERAKDEIWWKTTVGFIMIRIVSPSILLIHACSILYIMLSKYGFAISDEMTNAFPLMFFPLVLQLLVVQYLSKFVFKRSYYLLRNDDARY</sequence>
<dbReference type="Proteomes" id="UP001165063">
    <property type="component" value="Unassembled WGS sequence"/>
</dbReference>
<dbReference type="EMBL" id="BSXU01000920">
    <property type="protein sequence ID" value="GMG22109.1"/>
    <property type="molecule type" value="Genomic_DNA"/>
</dbReference>
<comment type="caution">
    <text evidence="3">The sequence shown here is derived from an EMBL/GenBank/DDBJ whole genome shotgun (WGS) entry which is preliminary data.</text>
</comment>
<feature type="compositionally biased region" description="Basic and acidic residues" evidence="1">
    <location>
        <begin position="1"/>
        <end position="12"/>
    </location>
</feature>
<feature type="transmembrane region" description="Helical" evidence="2">
    <location>
        <begin position="146"/>
        <end position="170"/>
    </location>
</feature>
<keyword evidence="4" id="KW-1185">Reference proteome</keyword>
<evidence type="ECO:0000256" key="1">
    <source>
        <dbReference type="SAM" id="MobiDB-lite"/>
    </source>
</evidence>
<keyword evidence="2" id="KW-0472">Membrane</keyword>
<reference evidence="3" key="1">
    <citation type="submission" date="2023-04" db="EMBL/GenBank/DDBJ databases">
        <title>Ambrosiozyma monospora NBRC 1965.</title>
        <authorList>
            <person name="Ichikawa N."/>
            <person name="Sato H."/>
            <person name="Tonouchi N."/>
        </authorList>
    </citation>
    <scope>NUCLEOTIDE SEQUENCE</scope>
    <source>
        <strain evidence="3">NBRC 1965</strain>
    </source>
</reference>
<gene>
    <name evidence="3" type="ORF">Amon01_000250000</name>
</gene>
<accession>A0A9W6YV65</accession>
<keyword evidence="2" id="KW-1133">Transmembrane helix</keyword>
<keyword evidence="2" id="KW-0812">Transmembrane</keyword>
<feature type="compositionally biased region" description="Basic residues" evidence="1">
    <location>
        <begin position="15"/>
        <end position="28"/>
    </location>
</feature>
<evidence type="ECO:0000256" key="2">
    <source>
        <dbReference type="SAM" id="Phobius"/>
    </source>
</evidence>
<dbReference type="AlphaFoldDB" id="A0A9W6YV65"/>
<proteinExistence type="predicted"/>